<organism evidence="2 3">
    <name type="scientific">Ambispora leptoticha</name>
    <dbReference type="NCBI Taxonomy" id="144679"/>
    <lineage>
        <taxon>Eukaryota</taxon>
        <taxon>Fungi</taxon>
        <taxon>Fungi incertae sedis</taxon>
        <taxon>Mucoromycota</taxon>
        <taxon>Glomeromycotina</taxon>
        <taxon>Glomeromycetes</taxon>
        <taxon>Archaeosporales</taxon>
        <taxon>Ambisporaceae</taxon>
        <taxon>Ambispora</taxon>
    </lineage>
</organism>
<feature type="compositionally biased region" description="Polar residues" evidence="1">
    <location>
        <begin position="8"/>
        <end position="17"/>
    </location>
</feature>
<evidence type="ECO:0000313" key="2">
    <source>
        <dbReference type="EMBL" id="CAG8536635.1"/>
    </source>
</evidence>
<dbReference type="Proteomes" id="UP000789508">
    <property type="component" value="Unassembled WGS sequence"/>
</dbReference>
<dbReference type="AlphaFoldDB" id="A0A9N9AQN1"/>
<accession>A0A9N9AQN1</accession>
<evidence type="ECO:0000256" key="1">
    <source>
        <dbReference type="SAM" id="MobiDB-lite"/>
    </source>
</evidence>
<sequence>MAHPLIISDTSSSASRQQPKRLARGDSAIAEATSNLRLSFGSDASYDLNDLPSSAPKFKKRDIEKLKVNFKPSSSENAVIPDVEVAKIPEIYVFPSINRHILGNPDFDVENIEGLTDKRVRTFFMKLHNVVMNGLQVIGTNETFTDTLVDNLLRIAELDDWPLMIRNHPLCKLYIEDDPYVSSDPEFVVGKRKMAVLMVEDKHLKNVGSGTGFGETQIAVEILACGSENIRSLGSEEHTDQILWAIRVISSYVTFYKAVIPATYWMELENGLPKEQKIEIERWPAENGLMTGFDLAEPGGRRSVLTALTKIRESLLQDEEDEGGEQLS</sequence>
<reference evidence="2" key="1">
    <citation type="submission" date="2021-06" db="EMBL/GenBank/DDBJ databases">
        <authorList>
            <person name="Kallberg Y."/>
            <person name="Tangrot J."/>
            <person name="Rosling A."/>
        </authorList>
    </citation>
    <scope>NUCLEOTIDE SEQUENCE</scope>
    <source>
        <strain evidence="2">FL130A</strain>
    </source>
</reference>
<feature type="region of interest" description="Disordered" evidence="1">
    <location>
        <begin position="1"/>
        <end position="26"/>
    </location>
</feature>
<keyword evidence="3" id="KW-1185">Reference proteome</keyword>
<dbReference type="EMBL" id="CAJVPS010001402">
    <property type="protein sequence ID" value="CAG8536635.1"/>
    <property type="molecule type" value="Genomic_DNA"/>
</dbReference>
<proteinExistence type="predicted"/>
<protein>
    <submittedName>
        <fullName evidence="2">13945_t:CDS:1</fullName>
    </submittedName>
</protein>
<gene>
    <name evidence="2" type="ORF">ALEPTO_LOCUS5202</name>
</gene>
<dbReference type="OrthoDB" id="2408098at2759"/>
<evidence type="ECO:0000313" key="3">
    <source>
        <dbReference type="Proteomes" id="UP000789508"/>
    </source>
</evidence>
<comment type="caution">
    <text evidence="2">The sequence shown here is derived from an EMBL/GenBank/DDBJ whole genome shotgun (WGS) entry which is preliminary data.</text>
</comment>
<name>A0A9N9AQN1_9GLOM</name>